<dbReference type="Pfam" id="PF00533">
    <property type="entry name" value="BRCT"/>
    <property type="match status" value="1"/>
</dbReference>
<gene>
    <name evidence="2" type="ORF">B0H67DRAFT_541329</name>
</gene>
<evidence type="ECO:0000313" key="2">
    <source>
        <dbReference type="EMBL" id="KAK0711581.1"/>
    </source>
</evidence>
<comment type="caution">
    <text evidence="2">The sequence shown here is derived from an EMBL/GenBank/DDBJ whole genome shotgun (WGS) entry which is preliminary data.</text>
</comment>
<organism evidence="2 3">
    <name type="scientific">Lasiosphaeris hirsuta</name>
    <dbReference type="NCBI Taxonomy" id="260670"/>
    <lineage>
        <taxon>Eukaryota</taxon>
        <taxon>Fungi</taxon>
        <taxon>Dikarya</taxon>
        <taxon>Ascomycota</taxon>
        <taxon>Pezizomycotina</taxon>
        <taxon>Sordariomycetes</taxon>
        <taxon>Sordariomycetidae</taxon>
        <taxon>Sordariales</taxon>
        <taxon>Lasiosphaeriaceae</taxon>
        <taxon>Lasiosphaeris</taxon>
    </lineage>
</organism>
<dbReference type="Proteomes" id="UP001172102">
    <property type="component" value="Unassembled WGS sequence"/>
</dbReference>
<keyword evidence="3" id="KW-1185">Reference proteome</keyword>
<sequence>MPPRKEKPIFQGITIALAGDLGGQWSETNITRWVSLRAGVLSNQMDSSVTHLICSEHEFKKKSPRVRAALKRAKKECKIVTIDWLEDSINKKRRLPEGGYSLDKALKEERAEQRQEVKVAKGLEQAEKAVNTYLYHPYSDGTFFRYEATLTRDDDEHDIHGERYELSLYESNAKPHLYWFVAKFFKRKGDSQPKFYRPSEVPGLFAKEFAQFEAFFQVKTGIPWERRLVAQKPLDEKDRVFFRYTPPVSFCFCFSLALRGEEVG</sequence>
<name>A0AA40A974_9PEZI</name>
<evidence type="ECO:0000313" key="3">
    <source>
        <dbReference type="Proteomes" id="UP001172102"/>
    </source>
</evidence>
<dbReference type="AlphaFoldDB" id="A0AA40A974"/>
<dbReference type="SUPFAM" id="SSF52113">
    <property type="entry name" value="BRCT domain"/>
    <property type="match status" value="1"/>
</dbReference>
<proteinExistence type="predicted"/>
<feature type="domain" description="BRCT" evidence="1">
    <location>
        <begin position="5"/>
        <end position="102"/>
    </location>
</feature>
<accession>A0AA40A974</accession>
<reference evidence="2" key="1">
    <citation type="submission" date="2023-06" db="EMBL/GenBank/DDBJ databases">
        <title>Genome-scale phylogeny and comparative genomics of the fungal order Sordariales.</title>
        <authorList>
            <consortium name="Lawrence Berkeley National Laboratory"/>
            <person name="Hensen N."/>
            <person name="Bonometti L."/>
            <person name="Westerberg I."/>
            <person name="Brannstrom I.O."/>
            <person name="Guillou S."/>
            <person name="Cros-Aarteil S."/>
            <person name="Calhoun S."/>
            <person name="Haridas S."/>
            <person name="Kuo A."/>
            <person name="Mondo S."/>
            <person name="Pangilinan J."/>
            <person name="Riley R."/>
            <person name="Labutti K."/>
            <person name="Andreopoulos B."/>
            <person name="Lipzen A."/>
            <person name="Chen C."/>
            <person name="Yanf M."/>
            <person name="Daum C."/>
            <person name="Ng V."/>
            <person name="Clum A."/>
            <person name="Steindorff A."/>
            <person name="Ohm R."/>
            <person name="Martin F."/>
            <person name="Silar P."/>
            <person name="Natvig D."/>
            <person name="Lalanne C."/>
            <person name="Gautier V."/>
            <person name="Ament-Velasquez S.L."/>
            <person name="Kruys A."/>
            <person name="Hutchinson M.I."/>
            <person name="Powell A.J."/>
            <person name="Barry K."/>
            <person name="Miller A.N."/>
            <person name="Grigoriev I.V."/>
            <person name="Debuchy R."/>
            <person name="Gladieux P."/>
            <person name="Thoren M.H."/>
            <person name="Johannesson H."/>
        </authorList>
    </citation>
    <scope>NUCLEOTIDE SEQUENCE</scope>
    <source>
        <strain evidence="2">SMH4607-1</strain>
    </source>
</reference>
<dbReference type="PROSITE" id="PS50172">
    <property type="entry name" value="BRCT"/>
    <property type="match status" value="1"/>
</dbReference>
<dbReference type="EMBL" id="JAUKUA010000005">
    <property type="protein sequence ID" value="KAK0711581.1"/>
    <property type="molecule type" value="Genomic_DNA"/>
</dbReference>
<protein>
    <recommendedName>
        <fullName evidence="1">BRCT domain-containing protein</fullName>
    </recommendedName>
</protein>
<dbReference type="InterPro" id="IPR036420">
    <property type="entry name" value="BRCT_dom_sf"/>
</dbReference>
<dbReference type="Gene3D" id="3.40.50.10190">
    <property type="entry name" value="BRCT domain"/>
    <property type="match status" value="1"/>
</dbReference>
<evidence type="ECO:0000259" key="1">
    <source>
        <dbReference type="PROSITE" id="PS50172"/>
    </source>
</evidence>
<dbReference type="SMART" id="SM00292">
    <property type="entry name" value="BRCT"/>
    <property type="match status" value="1"/>
</dbReference>
<dbReference type="InterPro" id="IPR001357">
    <property type="entry name" value="BRCT_dom"/>
</dbReference>